<keyword evidence="6" id="KW-0732">Signal</keyword>
<dbReference type="PRINTS" id="PR00109">
    <property type="entry name" value="TYRKINASE"/>
</dbReference>
<dbReference type="Pfam" id="PF00069">
    <property type="entry name" value="Pkinase"/>
    <property type="match status" value="1"/>
</dbReference>
<evidence type="ECO:0000256" key="4">
    <source>
        <dbReference type="PROSITE-ProRule" id="PRU10141"/>
    </source>
</evidence>
<protein>
    <submittedName>
        <fullName evidence="8">Protein serine/threonine kinase, putative</fullName>
        <ecNumber evidence="8">2.7.11.25</ecNumber>
    </submittedName>
</protein>
<keyword evidence="3 4" id="KW-0067">ATP-binding</keyword>
<keyword evidence="8" id="KW-0808">Transferase</keyword>
<feature type="domain" description="Protein kinase" evidence="7">
    <location>
        <begin position="2346"/>
        <end position="2615"/>
    </location>
</feature>
<keyword evidence="5" id="KW-1133">Transmembrane helix</keyword>
<dbReference type="PROSITE" id="PS50011">
    <property type="entry name" value="PROTEIN_KINASE_DOM"/>
    <property type="match status" value="1"/>
</dbReference>
<dbReference type="EMBL" id="KB206537">
    <property type="protein sequence ID" value="ELP90172.1"/>
    <property type="molecule type" value="Genomic_DNA"/>
</dbReference>
<evidence type="ECO:0000259" key="7">
    <source>
        <dbReference type="PROSITE" id="PS50011"/>
    </source>
</evidence>
<reference evidence="8 9" key="1">
    <citation type="submission" date="2012-10" db="EMBL/GenBank/DDBJ databases">
        <authorList>
            <person name="Zafar N."/>
            <person name="Inman J."/>
            <person name="Hall N."/>
            <person name="Lorenzi H."/>
            <person name="Caler E."/>
        </authorList>
    </citation>
    <scope>NUCLEOTIDE SEQUENCE [LARGE SCALE GENOMIC DNA]</scope>
    <source>
        <strain evidence="8 9">IP1</strain>
    </source>
</reference>
<dbReference type="Gene3D" id="1.10.510.10">
    <property type="entry name" value="Transferase(Phosphotransferase) domain 1"/>
    <property type="match status" value="1"/>
</dbReference>
<keyword evidence="1" id="KW-0723">Serine/threonine-protein kinase</keyword>
<evidence type="ECO:0000256" key="3">
    <source>
        <dbReference type="ARBA" id="ARBA00022840"/>
    </source>
</evidence>
<dbReference type="InterPro" id="IPR053215">
    <property type="entry name" value="TKL_Ser/Thr_kinase"/>
</dbReference>
<dbReference type="EC" id="2.7.11.25" evidence="8"/>
<dbReference type="InterPro" id="IPR008271">
    <property type="entry name" value="Ser/Thr_kinase_AS"/>
</dbReference>
<dbReference type="SMART" id="SM00261">
    <property type="entry name" value="FU"/>
    <property type="match status" value="5"/>
</dbReference>
<gene>
    <name evidence="8" type="ORF">EIN_406360</name>
</gene>
<dbReference type="Gene3D" id="3.30.200.20">
    <property type="entry name" value="Phosphorylase Kinase, domain 1"/>
    <property type="match status" value="1"/>
</dbReference>
<dbReference type="GeneID" id="14888969"/>
<keyword evidence="2 4" id="KW-0547">Nucleotide-binding</keyword>
<dbReference type="PANTHER" id="PTHR45756:SF1">
    <property type="entry name" value="PROTEIN KINASE DOMAIN CONTAINING PROTEIN"/>
    <property type="match status" value="1"/>
</dbReference>
<dbReference type="PROSITE" id="PS00107">
    <property type="entry name" value="PROTEIN_KINASE_ATP"/>
    <property type="match status" value="1"/>
</dbReference>
<dbReference type="InterPro" id="IPR000719">
    <property type="entry name" value="Prot_kinase_dom"/>
</dbReference>
<dbReference type="KEGG" id="eiv:EIN_406360"/>
<dbReference type="GO" id="GO:0004709">
    <property type="term" value="F:MAP kinase kinase kinase activity"/>
    <property type="evidence" value="ECO:0007669"/>
    <property type="project" value="UniProtKB-EC"/>
</dbReference>
<evidence type="ECO:0000256" key="5">
    <source>
        <dbReference type="SAM" id="Phobius"/>
    </source>
</evidence>
<feature type="binding site" evidence="4">
    <location>
        <position position="2374"/>
    </location>
    <ligand>
        <name>ATP</name>
        <dbReference type="ChEBI" id="CHEBI:30616"/>
    </ligand>
</feature>
<dbReference type="VEuPathDB" id="AmoebaDB:EIN_406360"/>
<dbReference type="InterPro" id="IPR011009">
    <property type="entry name" value="Kinase-like_dom_sf"/>
</dbReference>
<keyword evidence="5" id="KW-0472">Membrane</keyword>
<dbReference type="SMART" id="SM00220">
    <property type="entry name" value="S_TKc"/>
    <property type="match status" value="1"/>
</dbReference>
<keyword evidence="5" id="KW-0812">Transmembrane</keyword>
<dbReference type="InterPro" id="IPR006212">
    <property type="entry name" value="Furin_repeat"/>
</dbReference>
<dbReference type="RefSeq" id="XP_004256943.1">
    <property type="nucleotide sequence ID" value="XM_004256895.1"/>
</dbReference>
<dbReference type="PANTHER" id="PTHR45756">
    <property type="entry name" value="PALMITOYLTRANSFERASE"/>
    <property type="match status" value="1"/>
</dbReference>
<dbReference type="InterPro" id="IPR017441">
    <property type="entry name" value="Protein_kinase_ATP_BS"/>
</dbReference>
<name>A0A0A1U708_ENTIV</name>
<sequence length="2615" mass="293510">MVLWLFLWIATLVSSETYCDTNDRSIILESQSSCAYTHGWSFGTYDAQKAKYTALNIPEYDVCFGDTPCDNFLFSDSGTQQCVEEITIQNPTWDGHKMLVIAPNSSLKKLTINQKAASKWYIHSLSTQNVTVVFNTCSGCNPQAVVLCSDNTLIYQSASTSGIVDLKFKSFPPNMLIVGGGTRVSYSQYNSKAVQQLPLFVGKKGIQLGSFCDNCKEPKSVCTMGDFKRYSETSQTTSNCQCTLTDNNKYNVADCLMFSSYFALTVNIDNMKVNGFWNSLKIGSNVNTIQSLGNFGVKNWITMDITITGNFNANQLTCSAQTHFDNLTVETIEGIVNNKILFFTKSANALPDTVKLLKCSNDGYNRVVGLEYGNLCQCTPKSYPDMIPFVESDCNDLENKDLVLTNNVNINENIKVNGIYFNNSLNISITSEFVLEANTFNCDQRIFVFGKTKITTLNIKQGCELILDAIPELKNVEVTSTEQVVFIGPYSDNLPDGIEIGCDVNKNEVRYVVKGSIVGCYCTIKEGSVDDSQLNQWDCTDLSSSKTLLVTTSQSMTINKRWRNVICRETCFLTFTTIVEDQVVVLQDAELSNGEFNILNVTQNNSHIKTNECVINELVAEHGFFYTSTGQTIPSNTFALCDISPYRVSNDKLNITCNCHVIGDSFDLWDCNDYSQYRTLIVDSDISNQHSWNILKTTTGVTINSSGCEIQQLEVTSDLRFNGKDSETIVINKIVFPEVIPQIYFIGNITVYNADINEIPQDQILFLSTNKQEYTIFISSCFVDGFYRNSMTNIGCNCYLNENGFEQWDCVTRSSVLTLVLTQDIVYTNTVTIWNALLTTQQVKLITPKKLVFQLFKAEYGIEVDGELSIMSVVIQTPDLILFDVVSIDSVTPFGPNSDVLFVAKNFSGSAKVLKTCEGEYSRFSPIDNKIGCYCTSEYNNDSFSQNDCDTFSTERILKITSNDFQLSQIRSFKQLEVTNSQTTVVNGADLYIEEYTHVYPVIFKNVIKMGILHFEKLNGKTAFLQFYNPINITTINTTNVDQSDLLFVGPKEFDMKRVKSSSIEVVCDDGNTSRYGVVNSQIGCLCSAHTIGEEADYDVSDCAFFDTTKNRDFVVNGIVSITKETHWRDMYIQSTESAVNGNSQISFVTCNFSDITIDIRVAQFECSYGVLFHNSQITLSGILTVDKMSFQGSGNLDKNVLIEVLNGGVNMSDFIAENLDDCVDLLGSNSSINSTIQTTSNYEVLNINNKQLVRVCQMNNSVTTATCVVSSEKLSEARYEMVYCPCVDIDCFYQVGKKIDLECTPIQMKTKEPEIEVLEVGEVTFGGSSGIIVDSVCSQNILKFDKLKFLKTYTLLNALNLDGNYIELLSLQSDIKITSDMTINTTEYNSKPITISSFVNEITFNWITSHDNYTESVLKTEESVTPLTIQFGEEIDHTTYPTLFVRNVGRQIISTHSFTCGNQAIILGQNDTNDVCEYFGLSHQKCVAVNNEVYNTENGQRDFSCPCLVENFDCVIKITEDYVSTTFDMCNTTPSRVEIWKGLIVNGLKNKVVALDIKQGDTTFYLVDSMVYLSFNNNSLIMFSAMNSLLVSTTPLIFTRMATNSIQRKYTQNETWFSVQQGGSCEYASVSTSVECLMCARKYYLKEGNCYESQKMPNCLSTVNSECYNCENGFYLVNESCLKCIEIFPDCQSCNQYECLACQNNTWLNENNTCVDDTSFANCEVQGGVCQKCNDAFWFDFTTQKCEECSSGCAKCTNLTVCESCSIGYQKDENLCILSPNSSEVVWCNVISCEYGFYVVNSTSNDTESAFLSSEGPNSICGQTHCVSCAHLTPNCKYCDTASCYLCEEDFVLQDSQCVNKSVTHCKDIQIEENTTTIENSKCKECDNYYYLNDLGQCTQCAKGCLVCQNSTVCDRCDSKHIKSGNKCEKYNNTTLININCKEVKIGMCTQCVDDYYFLPNSNTCSKCETPNCAMCVNNTCYNCETGYFINDFNECISSNNSNCKIPFLNDIGCVECDDGFYQKEIKCYNCSEQYPNCLSCVENNCLQCGDDYFVNEGGRCESVDALLHCVTIDYYHGCSECENGYTLSRYKCVPCASHCNLCSQIDCQLCEENYVKMNNNTCIYYQSIPHCEESNGVICVSCSTLYKSADTSCRLNVVSIFFLSVFCIILLLALLIGSAVLISYNVIKKKKPIGSGYVNIDSGITTFPMKYSTIKFINLNPSSSVLFDKRSLLFEGGLENIGVNVESRTLFCIANPSRKKVFVTITCIETKYPKFQMRFEPSTVCIPEHQACEIEVFVKPLCSSHVSDYVVVLSQELQKKESTTDVIPFNYTTKLSTRIDPDELLCLRKIGEGGFGVVYYGSFHGNEVAIKKMKQMEGVGNSQCEIDEFEAEVSMLDKFRSENIVFFYGAVFIPDKICMVTEYAKYGSLRNLMKSKSEIVFDLKLKILKDSTKGIQYLHRNGIVHRDIKPDNILIFSLDSNVVVNAKLTDFGSSRNINMLKANMTFTNSKGSPAYMAPEVLNQERYGSPVDIFAFGIVMYEVWTWKTAYANDDFKYLWKIADFICDGKRLMKPSTMPEWYYIIVNKCWQTNPLDRMSIEEVIEMLDFGMNAFL</sequence>
<dbReference type="SUPFAM" id="SSF57184">
    <property type="entry name" value="Growth factor receptor domain"/>
    <property type="match status" value="4"/>
</dbReference>
<dbReference type="InterPro" id="IPR001245">
    <property type="entry name" value="Ser-Thr/Tyr_kinase_cat_dom"/>
</dbReference>
<feature type="chain" id="PRO_5013288859" evidence="6">
    <location>
        <begin position="16"/>
        <end position="2615"/>
    </location>
</feature>
<dbReference type="OMA" id="CEANCEH"/>
<keyword evidence="8" id="KW-0418">Kinase</keyword>
<dbReference type="InterPro" id="IPR009030">
    <property type="entry name" value="Growth_fac_rcpt_cys_sf"/>
</dbReference>
<evidence type="ECO:0000256" key="6">
    <source>
        <dbReference type="SAM" id="SignalP"/>
    </source>
</evidence>
<dbReference type="GO" id="GO:0005524">
    <property type="term" value="F:ATP binding"/>
    <property type="evidence" value="ECO:0007669"/>
    <property type="project" value="UniProtKB-UniRule"/>
</dbReference>
<dbReference type="Proteomes" id="UP000014680">
    <property type="component" value="Unassembled WGS sequence"/>
</dbReference>
<evidence type="ECO:0000256" key="1">
    <source>
        <dbReference type="ARBA" id="ARBA00022527"/>
    </source>
</evidence>
<accession>A0A0A1U708</accession>
<evidence type="ECO:0000256" key="2">
    <source>
        <dbReference type="ARBA" id="ARBA00022741"/>
    </source>
</evidence>
<keyword evidence="9" id="KW-1185">Reference proteome</keyword>
<organism evidence="8 9">
    <name type="scientific">Entamoeba invadens IP1</name>
    <dbReference type="NCBI Taxonomy" id="370355"/>
    <lineage>
        <taxon>Eukaryota</taxon>
        <taxon>Amoebozoa</taxon>
        <taxon>Evosea</taxon>
        <taxon>Archamoebae</taxon>
        <taxon>Mastigamoebida</taxon>
        <taxon>Entamoebidae</taxon>
        <taxon>Entamoeba</taxon>
    </lineage>
</organism>
<feature type="signal peptide" evidence="6">
    <location>
        <begin position="1"/>
        <end position="15"/>
    </location>
</feature>
<dbReference type="OrthoDB" id="26874at2759"/>
<dbReference type="PROSITE" id="PS00108">
    <property type="entry name" value="PROTEIN_KINASE_ST"/>
    <property type="match status" value="1"/>
</dbReference>
<evidence type="ECO:0000313" key="8">
    <source>
        <dbReference type="EMBL" id="ELP90172.1"/>
    </source>
</evidence>
<proteinExistence type="predicted"/>
<feature type="transmembrane region" description="Helical" evidence="5">
    <location>
        <begin position="2159"/>
        <end position="2184"/>
    </location>
</feature>
<dbReference type="SUPFAM" id="SSF56112">
    <property type="entry name" value="Protein kinase-like (PK-like)"/>
    <property type="match status" value="1"/>
</dbReference>
<evidence type="ECO:0000313" key="9">
    <source>
        <dbReference type="Proteomes" id="UP000014680"/>
    </source>
</evidence>
<dbReference type="CDD" id="cd13999">
    <property type="entry name" value="STKc_MAP3K-like"/>
    <property type="match status" value="1"/>
</dbReference>